<dbReference type="Proteomes" id="UP000031057">
    <property type="component" value="Unassembled WGS sequence"/>
</dbReference>
<dbReference type="EMBL" id="JTDI01000007">
    <property type="protein sequence ID" value="KHK89512.1"/>
    <property type="molecule type" value="Genomic_DNA"/>
</dbReference>
<dbReference type="SMART" id="SM00382">
    <property type="entry name" value="AAA"/>
    <property type="match status" value="1"/>
</dbReference>
<dbReference type="OrthoDB" id="9768060at2"/>
<dbReference type="InterPro" id="IPR002789">
    <property type="entry name" value="HerA_central"/>
</dbReference>
<dbReference type="STRING" id="1348853.LK12_20640"/>
<keyword evidence="3" id="KW-0547">Nucleotide-binding</keyword>
<evidence type="ECO:0000313" key="4">
    <source>
        <dbReference type="Proteomes" id="UP000031057"/>
    </source>
</evidence>
<dbReference type="PIRSF" id="PIRSF034081">
    <property type="entry name" value="ATPase_Atu1862"/>
    <property type="match status" value="1"/>
</dbReference>
<keyword evidence="3" id="KW-0067">ATP-binding</keyword>
<name>A0A0B1ZJL1_9SPHN</name>
<evidence type="ECO:0000256" key="1">
    <source>
        <dbReference type="SAM" id="MobiDB-lite"/>
    </source>
</evidence>
<organism evidence="3 4">
    <name type="scientific">Novosphingobium malaysiense</name>
    <dbReference type="NCBI Taxonomy" id="1348853"/>
    <lineage>
        <taxon>Bacteria</taxon>
        <taxon>Pseudomonadati</taxon>
        <taxon>Pseudomonadota</taxon>
        <taxon>Alphaproteobacteria</taxon>
        <taxon>Sphingomonadales</taxon>
        <taxon>Sphingomonadaceae</taxon>
        <taxon>Novosphingobium</taxon>
    </lineage>
</organism>
<dbReference type="Pfam" id="PF01935">
    <property type="entry name" value="DUF87"/>
    <property type="match status" value="1"/>
</dbReference>
<dbReference type="InterPro" id="IPR008571">
    <property type="entry name" value="HerA-like"/>
</dbReference>
<dbReference type="AlphaFoldDB" id="A0A0B1ZJL1"/>
<evidence type="ECO:0000259" key="2">
    <source>
        <dbReference type="SMART" id="SM00382"/>
    </source>
</evidence>
<dbReference type="InterPro" id="IPR003593">
    <property type="entry name" value="AAA+_ATPase"/>
</dbReference>
<comment type="caution">
    <text evidence="3">The sequence shown here is derived from an EMBL/GenBank/DDBJ whole genome shotgun (WGS) entry which is preliminary data.</text>
</comment>
<dbReference type="RefSeq" id="WP_039288456.1">
    <property type="nucleotide sequence ID" value="NZ_JTDI01000007.1"/>
</dbReference>
<feature type="region of interest" description="Disordered" evidence="1">
    <location>
        <begin position="317"/>
        <end position="339"/>
    </location>
</feature>
<dbReference type="PANTHER" id="PTHR42957">
    <property type="entry name" value="HELICASE MJ1565-RELATED"/>
    <property type="match status" value="1"/>
</dbReference>
<dbReference type="Gene3D" id="3.40.50.300">
    <property type="entry name" value="P-loop containing nucleotide triphosphate hydrolases"/>
    <property type="match status" value="1"/>
</dbReference>
<accession>A0A0B1ZJL1</accession>
<dbReference type="GO" id="GO:0005524">
    <property type="term" value="F:ATP binding"/>
    <property type="evidence" value="ECO:0007669"/>
    <property type="project" value="UniProtKB-KW"/>
</dbReference>
<proteinExistence type="predicted"/>
<dbReference type="InterPro" id="IPR014588">
    <property type="entry name" value="ATPase_Atu1862_pred"/>
</dbReference>
<keyword evidence="4" id="KW-1185">Reference proteome</keyword>
<evidence type="ECO:0000313" key="3">
    <source>
        <dbReference type="EMBL" id="KHK89512.1"/>
    </source>
</evidence>
<protein>
    <submittedName>
        <fullName evidence="3">ATP-binding protein</fullName>
    </submittedName>
</protein>
<sequence>MSASIVIGETPRGEPIEIDIKELLATRLLVQGNSGSGKSHLLRRLLEESAGIVQQVVIDPEGDFVSLAEEFGHVVIDGAAYGEAEIVRLGARIRQHRASVVLALDELEIDQQMKCAAQFLNAMFDAPREQWYPALVVVDEAQMFAPAAAGEVSEEARRISLGAMTNLMCRGRKRGLAGVIATQRLAKLAKNVAAEASNFLMGRTFLDIDMVRAADLLGMERRQAEQIRDLARGQFLGLGPAIARRPVAVNIGEVRTGAKSVTPGLVPLPTASTEDMRELLHDNLHVEPERPEFPRPAPRTEDAETVARRIAANEMLEPTGAQARDREAERQRAEADPEENRAAMVEIMNEMAKEEDCTFQSSTTLFQDFTIRCRMKGISVRGLDATMFRRGFAAAIAGIDDPDDERWLDLQNLAKHVPDDALAPFYVIARAAMDGKPCPDDTELARIYGTSSPRRVQRLLDYLEKDGLLVVRTDFSGKRSVGVPDLGVTTTAVEA</sequence>
<dbReference type="SUPFAM" id="SSF52540">
    <property type="entry name" value="P-loop containing nucleoside triphosphate hydrolases"/>
    <property type="match status" value="1"/>
</dbReference>
<feature type="compositionally biased region" description="Basic and acidic residues" evidence="1">
    <location>
        <begin position="323"/>
        <end position="339"/>
    </location>
</feature>
<dbReference type="PANTHER" id="PTHR42957:SF1">
    <property type="entry name" value="HELICASE MJ1565-RELATED"/>
    <property type="match status" value="1"/>
</dbReference>
<dbReference type="InterPro" id="IPR027417">
    <property type="entry name" value="P-loop_NTPase"/>
</dbReference>
<reference evidence="3 4" key="1">
    <citation type="submission" date="2014-10" db="EMBL/GenBank/DDBJ databases">
        <title>Genome sequence of Novosphingobium malaysiense MUSC 273(T).</title>
        <authorList>
            <person name="Lee L.-H."/>
        </authorList>
    </citation>
    <scope>NUCLEOTIDE SEQUENCE [LARGE SCALE GENOMIC DNA]</scope>
    <source>
        <strain evidence="3 4">MUSC 273</strain>
    </source>
</reference>
<gene>
    <name evidence="3" type="ORF">LK12_20640</name>
</gene>
<feature type="domain" description="AAA+ ATPase" evidence="2">
    <location>
        <begin position="24"/>
        <end position="214"/>
    </location>
</feature>